<accession>A0A4C1YT79</accession>
<dbReference type="EMBL" id="BGZK01001415">
    <property type="protein sequence ID" value="GBP79496.1"/>
    <property type="molecule type" value="Genomic_DNA"/>
</dbReference>
<name>A0A4C1YT79_EUMVA</name>
<evidence type="ECO:0000313" key="2">
    <source>
        <dbReference type="EMBL" id="GBP79496.1"/>
    </source>
</evidence>
<dbReference type="AlphaFoldDB" id="A0A4C1YT79"/>
<proteinExistence type="predicted"/>
<keyword evidence="3" id="KW-1185">Reference proteome</keyword>
<feature type="signal peptide" evidence="1">
    <location>
        <begin position="1"/>
        <end position="20"/>
    </location>
</feature>
<protein>
    <submittedName>
        <fullName evidence="2">Uncharacterized protein</fullName>
    </submittedName>
</protein>
<keyword evidence="1" id="KW-0732">Signal</keyword>
<comment type="caution">
    <text evidence="2">The sequence shown here is derived from an EMBL/GenBank/DDBJ whole genome shotgun (WGS) entry which is preliminary data.</text>
</comment>
<sequence>MLRTYFICLLVLAATAAASSQENEQLKSSGGSKRAFRGLLRKWFAGEASYEAAAEISAFGYGMENLLLPHARASSRQGYDATDPVVMAPFRGSNSWRFPESAGDPEELSVDSPSYSSIVTDYSGTIGIWSVNLRERSLSAETVSGFGVQTVRSPEYITETDARGLTAAARLILRGTPHTHIRAEPDTTEHGSKEHYRIVTHLTKRVVQETGPKATYRNGGTTGTEMKCFSLSTREEVKMSIPHTLAPVHVGSVGLKPTKKFPLKV</sequence>
<organism evidence="2 3">
    <name type="scientific">Eumeta variegata</name>
    <name type="common">Bagworm moth</name>
    <name type="synonym">Eumeta japonica</name>
    <dbReference type="NCBI Taxonomy" id="151549"/>
    <lineage>
        <taxon>Eukaryota</taxon>
        <taxon>Metazoa</taxon>
        <taxon>Ecdysozoa</taxon>
        <taxon>Arthropoda</taxon>
        <taxon>Hexapoda</taxon>
        <taxon>Insecta</taxon>
        <taxon>Pterygota</taxon>
        <taxon>Neoptera</taxon>
        <taxon>Endopterygota</taxon>
        <taxon>Lepidoptera</taxon>
        <taxon>Glossata</taxon>
        <taxon>Ditrysia</taxon>
        <taxon>Tineoidea</taxon>
        <taxon>Psychidae</taxon>
        <taxon>Oiketicinae</taxon>
        <taxon>Eumeta</taxon>
    </lineage>
</organism>
<dbReference type="Proteomes" id="UP000299102">
    <property type="component" value="Unassembled WGS sequence"/>
</dbReference>
<gene>
    <name evidence="2" type="ORF">EVAR_59170_1</name>
</gene>
<evidence type="ECO:0000313" key="3">
    <source>
        <dbReference type="Proteomes" id="UP000299102"/>
    </source>
</evidence>
<reference evidence="2 3" key="1">
    <citation type="journal article" date="2019" name="Commun. Biol.">
        <title>The bagworm genome reveals a unique fibroin gene that provides high tensile strength.</title>
        <authorList>
            <person name="Kono N."/>
            <person name="Nakamura H."/>
            <person name="Ohtoshi R."/>
            <person name="Tomita M."/>
            <person name="Numata K."/>
            <person name="Arakawa K."/>
        </authorList>
    </citation>
    <scope>NUCLEOTIDE SEQUENCE [LARGE SCALE GENOMIC DNA]</scope>
</reference>
<feature type="chain" id="PRO_5020024012" evidence="1">
    <location>
        <begin position="21"/>
        <end position="265"/>
    </location>
</feature>
<evidence type="ECO:0000256" key="1">
    <source>
        <dbReference type="SAM" id="SignalP"/>
    </source>
</evidence>